<dbReference type="EMBL" id="JACSQO010000005">
    <property type="protein sequence ID" value="MBD7944823.1"/>
    <property type="molecule type" value="Genomic_DNA"/>
</dbReference>
<organism evidence="1 2">
    <name type="scientific">Psychrobacillus faecigallinarum</name>
    <dbReference type="NCBI Taxonomy" id="2762235"/>
    <lineage>
        <taxon>Bacteria</taxon>
        <taxon>Bacillati</taxon>
        <taxon>Bacillota</taxon>
        <taxon>Bacilli</taxon>
        <taxon>Bacillales</taxon>
        <taxon>Bacillaceae</taxon>
        <taxon>Psychrobacillus</taxon>
    </lineage>
</organism>
<reference evidence="1 2" key="1">
    <citation type="submission" date="2020-08" db="EMBL/GenBank/DDBJ databases">
        <title>A Genomic Blueprint of the Chicken Gut Microbiome.</title>
        <authorList>
            <person name="Gilroy R."/>
            <person name="Ravi A."/>
            <person name="Getino M."/>
            <person name="Pursley I."/>
            <person name="Horton D.L."/>
            <person name="Alikhan N.-F."/>
            <person name="Baker D."/>
            <person name="Gharbi K."/>
            <person name="Hall N."/>
            <person name="Watson M."/>
            <person name="Adriaenssens E.M."/>
            <person name="Foster-Nyarko E."/>
            <person name="Jarju S."/>
            <person name="Secka A."/>
            <person name="Antonio M."/>
            <person name="Oren A."/>
            <person name="Chaudhuri R."/>
            <person name="La Ragione R.M."/>
            <person name="Hildebrand F."/>
            <person name="Pallen M.J."/>
        </authorList>
    </citation>
    <scope>NUCLEOTIDE SEQUENCE [LARGE SCALE GENOMIC DNA]</scope>
    <source>
        <strain evidence="1 2">Sa2BUA9</strain>
    </source>
</reference>
<sequence length="270" mass="29638">MFALSPFILGLSIMGSSTTEASSISEKEYEQKTEVQLSNIFNETSLSSLDLKGTNLTKSIAQLSDEEFDRFMYNVVKNNDESTDTLTKKLDEVGVEFAIKPKGNEGISINAVKSNDVTLTAYSSKRSGDSYYRISGMWDASIGEVYSATEDPVSIEWDPSAATYYGSAGDNNVSSVSDVGQKGQGIVMFTVVDDGQFDGYATVYVTKKSSSQLFYGIKYIHSYSTFNADVGGEAGINFERGGITGGFTFNIQQKTNVVTWQKWDDNTLYY</sequence>
<proteinExistence type="predicted"/>
<gene>
    <name evidence="1" type="ORF">H9650_11920</name>
</gene>
<dbReference type="Proteomes" id="UP000640786">
    <property type="component" value="Unassembled WGS sequence"/>
</dbReference>
<dbReference type="RefSeq" id="WP_191697324.1">
    <property type="nucleotide sequence ID" value="NZ_JACSQO010000005.1"/>
</dbReference>
<accession>A0ABR8RAK0</accession>
<evidence type="ECO:0000313" key="1">
    <source>
        <dbReference type="EMBL" id="MBD7944823.1"/>
    </source>
</evidence>
<protein>
    <submittedName>
        <fullName evidence="1">Uncharacterized protein</fullName>
    </submittedName>
</protein>
<keyword evidence="2" id="KW-1185">Reference proteome</keyword>
<name>A0ABR8RAK0_9BACI</name>
<evidence type="ECO:0000313" key="2">
    <source>
        <dbReference type="Proteomes" id="UP000640786"/>
    </source>
</evidence>
<comment type="caution">
    <text evidence="1">The sequence shown here is derived from an EMBL/GenBank/DDBJ whole genome shotgun (WGS) entry which is preliminary data.</text>
</comment>